<feature type="transmembrane region" description="Helical" evidence="2">
    <location>
        <begin position="74"/>
        <end position="94"/>
    </location>
</feature>
<evidence type="ECO:0000256" key="1">
    <source>
        <dbReference type="SAM" id="Coils"/>
    </source>
</evidence>
<protein>
    <recommendedName>
        <fullName evidence="5">DUF883 family protein</fullName>
    </recommendedName>
</protein>
<accession>A0ABV4U4B0</accession>
<reference evidence="3 4" key="1">
    <citation type="submission" date="2024-08" db="EMBL/GenBank/DDBJ databases">
        <title>Whole-genome sequencing of halo(alkali)philic microorganisms from hypersaline lakes.</title>
        <authorList>
            <person name="Sorokin D.Y."/>
            <person name="Merkel A.Y."/>
            <person name="Messina E."/>
            <person name="Yakimov M."/>
        </authorList>
    </citation>
    <scope>NUCLEOTIDE SEQUENCE [LARGE SCALE GENOMIC DNA]</scope>
    <source>
        <strain evidence="3 4">AB-hyl4</strain>
    </source>
</reference>
<evidence type="ECO:0000313" key="3">
    <source>
        <dbReference type="EMBL" id="MFA9478371.1"/>
    </source>
</evidence>
<comment type="caution">
    <text evidence="3">The sequence shown here is derived from an EMBL/GenBank/DDBJ whole genome shotgun (WGS) entry which is preliminary data.</text>
</comment>
<organism evidence="3 4">
    <name type="scientific">Natronomicrosphaera hydrolytica</name>
    <dbReference type="NCBI Taxonomy" id="3242702"/>
    <lineage>
        <taxon>Bacteria</taxon>
        <taxon>Pseudomonadati</taxon>
        <taxon>Planctomycetota</taxon>
        <taxon>Phycisphaerae</taxon>
        <taxon>Phycisphaerales</taxon>
        <taxon>Phycisphaeraceae</taxon>
        <taxon>Natronomicrosphaera</taxon>
    </lineage>
</organism>
<keyword evidence="1" id="KW-0175">Coiled coil</keyword>
<proteinExistence type="predicted"/>
<sequence>MNEVRSELQTLQRDLGKVRNDLGDLANALYEAGRGSADTASREFSDRIKQLNQAYASARRRGDQMIDTFSDRPVASLIGAFAVGLVLAGLVAMASMMKRS</sequence>
<feature type="coiled-coil region" evidence="1">
    <location>
        <begin position="1"/>
        <end position="61"/>
    </location>
</feature>
<evidence type="ECO:0000313" key="4">
    <source>
        <dbReference type="Proteomes" id="UP001575105"/>
    </source>
</evidence>
<evidence type="ECO:0008006" key="5">
    <source>
        <dbReference type="Google" id="ProtNLM"/>
    </source>
</evidence>
<keyword evidence="2" id="KW-0812">Transmembrane</keyword>
<dbReference type="RefSeq" id="WP_425345293.1">
    <property type="nucleotide sequence ID" value="NZ_JBGUBD010000004.1"/>
</dbReference>
<dbReference type="EMBL" id="JBGUBD010000004">
    <property type="protein sequence ID" value="MFA9478371.1"/>
    <property type="molecule type" value="Genomic_DNA"/>
</dbReference>
<keyword evidence="2" id="KW-1133">Transmembrane helix</keyword>
<gene>
    <name evidence="3" type="ORF">ACERK3_08685</name>
</gene>
<dbReference type="Proteomes" id="UP001575105">
    <property type="component" value="Unassembled WGS sequence"/>
</dbReference>
<name>A0ABV4U4B0_9BACT</name>
<evidence type="ECO:0000256" key="2">
    <source>
        <dbReference type="SAM" id="Phobius"/>
    </source>
</evidence>
<keyword evidence="4" id="KW-1185">Reference proteome</keyword>
<keyword evidence="2" id="KW-0472">Membrane</keyword>